<feature type="compositionally biased region" description="Basic and acidic residues" evidence="1">
    <location>
        <begin position="545"/>
        <end position="567"/>
    </location>
</feature>
<comment type="caution">
    <text evidence="2">The sequence shown here is derived from an EMBL/GenBank/DDBJ whole genome shotgun (WGS) entry which is preliminary data.</text>
</comment>
<feature type="compositionally biased region" description="Low complexity" evidence="1">
    <location>
        <begin position="266"/>
        <end position="277"/>
    </location>
</feature>
<feature type="compositionally biased region" description="Polar residues" evidence="1">
    <location>
        <begin position="1"/>
        <end position="10"/>
    </location>
</feature>
<proteinExistence type="predicted"/>
<feature type="region of interest" description="Disordered" evidence="1">
    <location>
        <begin position="260"/>
        <end position="282"/>
    </location>
</feature>
<feature type="compositionally biased region" description="Polar residues" evidence="1">
    <location>
        <begin position="529"/>
        <end position="544"/>
    </location>
</feature>
<accession>A0ABR2ZGB2</accession>
<evidence type="ECO:0000313" key="3">
    <source>
        <dbReference type="Proteomes" id="UP001437256"/>
    </source>
</evidence>
<feature type="compositionally biased region" description="Basic and acidic residues" evidence="1">
    <location>
        <begin position="319"/>
        <end position="330"/>
    </location>
</feature>
<feature type="compositionally biased region" description="Low complexity" evidence="1">
    <location>
        <begin position="361"/>
        <end position="375"/>
    </location>
</feature>
<reference evidence="2 3" key="1">
    <citation type="submission" date="2024-05" db="EMBL/GenBank/DDBJ databases">
        <title>A draft genome resource for the thread blight pathogen Marasmius tenuissimus strain MS-2.</title>
        <authorList>
            <person name="Yulfo-Soto G.E."/>
            <person name="Baruah I.K."/>
            <person name="Amoako-Attah I."/>
            <person name="Bukari Y."/>
            <person name="Meinhardt L.W."/>
            <person name="Bailey B.A."/>
            <person name="Cohen S.P."/>
        </authorList>
    </citation>
    <scope>NUCLEOTIDE SEQUENCE [LARGE SCALE GENOMIC DNA]</scope>
    <source>
        <strain evidence="2 3">MS-2</strain>
    </source>
</reference>
<sequence>MDSHSHSTQAPAPETQDLPTVPTVSTPATTLSPQAQESLTRQTDNHTHGQRYALLLSAEGLGHPLWSPSPRCTDTGAEYPINIGDVGIYSDMSPFHTLFNITKERGGIPDGHLQPKGVHEPCDIQGKVTVDPRYRRTWKLWTRPPGSLSQPDGNDSRVLKYKLSAKEGALLVLPQGGVSKRLQKTREFKNRISTYWRDWYEFAEEEGDLEEPKTLCLLTSVMQCRNWAMAVWDPDPRDDDTGSLLELTVDEHRGTCSWARPPLRCSAQSSEPASPASGRDIGEDGLELKETVFIKAFWINHSNVSFTTHSSQSLPPGQDEDRNHDEDPSRYRRYPRGPSDQSKGTPRPSNNPFRVNQRYNGLASGSPSLSQSLPSYYEDSGQSSNDWLASGAPFPDTGVVNTLNIVSLPAAFNTVSHPCQFINHLAFELALKVQPSLLHSGCVAFSHDEDWISVLGDFNGLRLPEGKAFLRLICNKYKFVAEKDVIYTELITPTEFEFIRDHTSIAPDEAELIPVLFQLREPEISYKYSQQTSEEIVHSTGSTRDSPDDDCRPGIHTSNHDGRDFTNHSHIGFHNSHGVRSTDTEPVNSHTGSESDPIPLEEEPSASAIAPVLVDTPKPQKKRDNDPFTTWLPLPHRRVYRSNYPISPVLRTGGIRAQKFFKPQQNFSIAGRSFANIQGDQQNYSVQNTGNVNVPINFYQGVNAVHSMGGRSYILPHQYQLRSVTDKMLCVIVVNRRRRRFGVTVKVYDVPKTRQESSEFLRNHAKFTTFSALHVLHHITNRKSLPSIHLDCGCFYSSFYMFVEID</sequence>
<organism evidence="2 3">
    <name type="scientific">Marasmius tenuissimus</name>
    <dbReference type="NCBI Taxonomy" id="585030"/>
    <lineage>
        <taxon>Eukaryota</taxon>
        <taxon>Fungi</taxon>
        <taxon>Dikarya</taxon>
        <taxon>Basidiomycota</taxon>
        <taxon>Agaricomycotina</taxon>
        <taxon>Agaricomycetes</taxon>
        <taxon>Agaricomycetidae</taxon>
        <taxon>Agaricales</taxon>
        <taxon>Marasmiineae</taxon>
        <taxon>Marasmiaceae</taxon>
        <taxon>Marasmius</taxon>
    </lineage>
</organism>
<dbReference type="EMBL" id="JBBXMP010000187">
    <property type="protein sequence ID" value="KAL0060214.1"/>
    <property type="molecule type" value="Genomic_DNA"/>
</dbReference>
<feature type="compositionally biased region" description="Polar residues" evidence="1">
    <location>
        <begin position="578"/>
        <end position="594"/>
    </location>
</feature>
<keyword evidence="3" id="KW-1185">Reference proteome</keyword>
<gene>
    <name evidence="2" type="ORF">AAF712_013016</name>
</gene>
<feature type="region of interest" description="Disordered" evidence="1">
    <location>
        <begin position="1"/>
        <end position="45"/>
    </location>
</feature>
<protein>
    <submittedName>
        <fullName evidence="2">Uncharacterized protein</fullName>
    </submittedName>
</protein>
<feature type="region of interest" description="Disordered" evidence="1">
    <location>
        <begin position="529"/>
        <end position="629"/>
    </location>
</feature>
<feature type="compositionally biased region" description="Low complexity" evidence="1">
    <location>
        <begin position="18"/>
        <end position="33"/>
    </location>
</feature>
<evidence type="ECO:0000313" key="2">
    <source>
        <dbReference type="EMBL" id="KAL0060214.1"/>
    </source>
</evidence>
<evidence type="ECO:0000256" key="1">
    <source>
        <dbReference type="SAM" id="MobiDB-lite"/>
    </source>
</evidence>
<feature type="region of interest" description="Disordered" evidence="1">
    <location>
        <begin position="308"/>
        <end position="377"/>
    </location>
</feature>
<feature type="compositionally biased region" description="Polar residues" evidence="1">
    <location>
        <begin position="340"/>
        <end position="359"/>
    </location>
</feature>
<dbReference type="Proteomes" id="UP001437256">
    <property type="component" value="Unassembled WGS sequence"/>
</dbReference>
<name>A0ABR2ZGB2_9AGAR</name>